<reference evidence="16" key="1">
    <citation type="submission" date="2015-04" db="EMBL/GenBank/DDBJ databases">
        <title>The genome sequence of the plant pathogenic Rhizarian Plasmodiophora brassicae reveals insights in its biotrophic life cycle and the origin of chitin synthesis.</title>
        <authorList>
            <person name="Schwelm A."/>
            <person name="Fogelqvist J."/>
            <person name="Knaust A."/>
            <person name="Julke S."/>
            <person name="Lilja T."/>
            <person name="Dhandapani V."/>
            <person name="Bonilla-Rosso G."/>
            <person name="Karlsson M."/>
            <person name="Shevchenko A."/>
            <person name="Choi S.R."/>
            <person name="Kim H.G."/>
            <person name="Park J.Y."/>
            <person name="Lim Y.P."/>
            <person name="Ludwig-Muller J."/>
            <person name="Dixelius C."/>
        </authorList>
    </citation>
    <scope>NUCLEOTIDE SEQUENCE</scope>
    <source>
        <tissue evidence="16">Potato root galls</tissue>
    </source>
</reference>
<sequence>PSLLSKPIVTSSNDKRNASEHGYLVAEERSRSNSQATPSAQVFLQQQLKRKTKGSVPVNALRHDNFLHAHSAINPQPVILNPRVSKKLDVNDSGSPMVKSDIPPTAVDADLNQDNGETCQRNTDDESVDTGDPKNKLLLMGDVRADEHVNGHAEDSIRTEPSIDASPSDHIHHTPESCIVPCRGNSQRFLVRKTSSAAIPEPPPVKPEASVSPVVKRKTAPPRVIAGSVAALKSKSDIESILAQPSEQHDAGPGSGATVSNPEVSPGNITAQIALEILSSERSYISSLQILLNVYIETISAESGLATIMNDARVAMFFSNVEQVLSLNTTLLSDLEQLISNGDGRADITAIASLFVHYVKLFPVYIQYAKHYGHACKALSVKNELLEQVLRDLQADPRSQNQNMFSLGIMPIQRIPRYCLLLRELQRKTTERNAELDEALIKVEEAATAINEAIREREIRDDMLKSAATHRGGAELLKTGHHLLKTATLSKIDRNGNCRKHTFMLFADQLRYGDRSISLDVCTLSREHFQLTKKGLNGWVIQTPEKSFLVCADDKTEADDWFLAMSEACQKYRLTKTDMSMPSTAAPVMTSSDFCSVCGTRFTMLLRARNCNSCGHSVCQHCSTKSSKSGSKSVRTCHFCCQPDSTGVQHDRSKSTTMFDTESMDVNDEQSLNADQLSSPQKELRNHLALALEELKVKVAIVSPNAEYSGATENEDNNHGIPLHVEPQNASESSKVSRLLRLASPSRKVYSHITSKIAAMSAARASSRSNSADLDVESDTIKAGLLQDVRGWMQQHGRVPSDSLSNAGTNSAVVSPLVVIPAQGPPKSVEEVKSHLESLETAYITHLVEVDKIFARPLLEDMACSALPSSVAIVFDTIENLKTIHMKLESQLKEDVSVYRTLLMFSELSRRPYNVYVKHYGEAVTAFDDQQLNARISECAKLAGITSGAVTVLVKLLLKPVQRIPVYISQTQRLKDLTQHDDVSENTEAWDTLCKAHDNFCDTWKRMSDIIEMRASYETLKSIEAMFDAGGSSGVLLAVPNRVFIRWGMLNKFDRRGKMEHLAFHLFSDALIYSEKVTNGFKLRRQLSLQKCELIRNTREKYPNSFQVRIMESAKALLIGASSEKEKKDWIEAINLCIANTVANKNSREILVEAEGDNLMDAQQDQSLDANTFSTNPQISDSWAETGTWAESVNDEPDDKLSRYSIFFEEHPPVTKRLPQNQVQIETHPQEEENLWTRYLTEQGDEYFHDTVSGRTTWTKPSQLSDLGESSGGR</sequence>
<feature type="region of interest" description="Disordered" evidence="10">
    <location>
        <begin position="93"/>
        <end position="133"/>
    </location>
</feature>
<accession>A0A0H5QJS0</accession>
<dbReference type="AlphaFoldDB" id="A0A0H5QJS0"/>
<keyword evidence="7" id="KW-0206">Cytoskeleton</keyword>
<dbReference type="GO" id="GO:0005856">
    <property type="term" value="C:cytoskeleton"/>
    <property type="evidence" value="ECO:0007669"/>
    <property type="project" value="UniProtKB-SubCell"/>
</dbReference>
<name>A0A0H5QJS0_9EUKA</name>
<dbReference type="EMBL" id="HACM01001134">
    <property type="protein sequence ID" value="CRZ01576.1"/>
    <property type="molecule type" value="Transcribed_RNA"/>
</dbReference>
<keyword evidence="5 8" id="KW-0863">Zinc-finger</keyword>
<dbReference type="SMART" id="SM00456">
    <property type="entry name" value="WW"/>
    <property type="match status" value="1"/>
</dbReference>
<dbReference type="CDD" id="cd00201">
    <property type="entry name" value="WW"/>
    <property type="match status" value="1"/>
</dbReference>
<feature type="compositionally biased region" description="Polar residues" evidence="10">
    <location>
        <begin position="1253"/>
        <end position="1265"/>
    </location>
</feature>
<evidence type="ECO:0000259" key="14">
    <source>
        <dbReference type="PROSITE" id="PS50089"/>
    </source>
</evidence>
<feature type="domain" description="DH" evidence="12">
    <location>
        <begin position="269"/>
        <end position="453"/>
    </location>
</feature>
<dbReference type="InterPro" id="IPR013083">
    <property type="entry name" value="Znf_RING/FYVE/PHD"/>
</dbReference>
<feature type="compositionally biased region" description="Polar residues" evidence="10">
    <location>
        <begin position="112"/>
        <end position="121"/>
    </location>
</feature>
<evidence type="ECO:0000259" key="15">
    <source>
        <dbReference type="PROSITE" id="PS50178"/>
    </source>
</evidence>
<feature type="region of interest" description="Disordered" evidence="10">
    <location>
        <begin position="151"/>
        <end position="179"/>
    </location>
</feature>
<dbReference type="PROSITE" id="PS50089">
    <property type="entry name" value="ZF_RING_2"/>
    <property type="match status" value="1"/>
</dbReference>
<dbReference type="InterPro" id="IPR036020">
    <property type="entry name" value="WW_dom_sf"/>
</dbReference>
<dbReference type="Gene3D" id="2.20.70.10">
    <property type="match status" value="1"/>
</dbReference>
<dbReference type="InterPro" id="IPR001849">
    <property type="entry name" value="PH_domain"/>
</dbReference>
<dbReference type="Pfam" id="PF00169">
    <property type="entry name" value="PH"/>
    <property type="match status" value="1"/>
</dbReference>
<evidence type="ECO:0000259" key="12">
    <source>
        <dbReference type="PROSITE" id="PS50010"/>
    </source>
</evidence>
<keyword evidence="6" id="KW-0862">Zinc</keyword>
<dbReference type="GO" id="GO:0005737">
    <property type="term" value="C:cytoplasm"/>
    <property type="evidence" value="ECO:0007669"/>
    <property type="project" value="TreeGrafter"/>
</dbReference>
<dbReference type="Gene3D" id="3.30.40.10">
    <property type="entry name" value="Zinc/RING finger domain, C3HC4 (zinc finger)"/>
    <property type="match status" value="1"/>
</dbReference>
<evidence type="ECO:0000256" key="9">
    <source>
        <dbReference type="SAM" id="Coils"/>
    </source>
</evidence>
<keyword evidence="3" id="KW-0344">Guanine-nucleotide releasing factor</keyword>
<dbReference type="PROSITE" id="PS50020">
    <property type="entry name" value="WW_DOMAIN_2"/>
    <property type="match status" value="1"/>
</dbReference>
<dbReference type="CDD" id="cd00160">
    <property type="entry name" value="RhoGEF"/>
    <property type="match status" value="1"/>
</dbReference>
<evidence type="ECO:0000256" key="10">
    <source>
        <dbReference type="SAM" id="MobiDB-lite"/>
    </source>
</evidence>
<proteinExistence type="predicted"/>
<evidence type="ECO:0000256" key="2">
    <source>
        <dbReference type="ARBA" id="ARBA00022490"/>
    </source>
</evidence>
<feature type="domain" description="WW" evidence="13">
    <location>
        <begin position="1230"/>
        <end position="1263"/>
    </location>
</feature>
<dbReference type="Gene3D" id="1.20.900.10">
    <property type="entry name" value="Dbl homology (DH) domain"/>
    <property type="match status" value="2"/>
</dbReference>
<dbReference type="SUPFAM" id="SSF51045">
    <property type="entry name" value="WW domain"/>
    <property type="match status" value="1"/>
</dbReference>
<evidence type="ECO:0000256" key="1">
    <source>
        <dbReference type="ARBA" id="ARBA00004245"/>
    </source>
</evidence>
<feature type="domain" description="RING-type" evidence="14">
    <location>
        <begin position="595"/>
        <end position="640"/>
    </location>
</feature>
<evidence type="ECO:0000256" key="4">
    <source>
        <dbReference type="ARBA" id="ARBA00022723"/>
    </source>
</evidence>
<comment type="subcellular location">
    <subcellularLocation>
        <location evidence="1">Cytoplasm</location>
        <location evidence="1">Cytoskeleton</location>
    </subcellularLocation>
</comment>
<feature type="domain" description="FYVE-type" evidence="15">
    <location>
        <begin position="589"/>
        <end position="640"/>
    </location>
</feature>
<evidence type="ECO:0000256" key="5">
    <source>
        <dbReference type="ARBA" id="ARBA00022771"/>
    </source>
</evidence>
<dbReference type="InterPro" id="IPR000219">
    <property type="entry name" value="DH_dom"/>
</dbReference>
<feature type="region of interest" description="Disordered" evidence="10">
    <location>
        <begin position="709"/>
        <end position="732"/>
    </location>
</feature>
<protein>
    <submittedName>
        <fullName evidence="16">Uncharacterized protein</fullName>
    </submittedName>
</protein>
<feature type="region of interest" description="Disordered" evidence="10">
    <location>
        <begin position="244"/>
        <end position="263"/>
    </location>
</feature>
<dbReference type="GO" id="GO:0005085">
    <property type="term" value="F:guanyl-nucleotide exchange factor activity"/>
    <property type="evidence" value="ECO:0007669"/>
    <property type="project" value="UniProtKB-KW"/>
</dbReference>
<keyword evidence="2" id="KW-0963">Cytoplasm</keyword>
<feature type="region of interest" description="Disordered" evidence="10">
    <location>
        <begin position="197"/>
        <end position="216"/>
    </location>
</feature>
<dbReference type="PROSITE" id="PS01159">
    <property type="entry name" value="WW_DOMAIN_1"/>
    <property type="match status" value="1"/>
</dbReference>
<dbReference type="PANTHER" id="PTHR12673:SF159">
    <property type="entry name" value="LD03170P"/>
    <property type="match status" value="1"/>
</dbReference>
<feature type="domain" description="PH" evidence="11">
    <location>
        <begin position="1043"/>
        <end position="1139"/>
    </location>
</feature>
<dbReference type="InterPro" id="IPR001841">
    <property type="entry name" value="Znf_RING"/>
</dbReference>
<dbReference type="InterPro" id="IPR035899">
    <property type="entry name" value="DBL_dom_sf"/>
</dbReference>
<dbReference type="Pfam" id="PF00621">
    <property type="entry name" value="RhoGEF"/>
    <property type="match status" value="2"/>
</dbReference>
<dbReference type="GO" id="GO:0008270">
    <property type="term" value="F:zinc ion binding"/>
    <property type="evidence" value="ECO:0007669"/>
    <property type="project" value="UniProtKB-KW"/>
</dbReference>
<dbReference type="InterPro" id="IPR017455">
    <property type="entry name" value="Znf_FYVE-rel"/>
</dbReference>
<dbReference type="InterPro" id="IPR011011">
    <property type="entry name" value="Znf_FYVE_PHD"/>
</dbReference>
<evidence type="ECO:0000256" key="3">
    <source>
        <dbReference type="ARBA" id="ARBA00022658"/>
    </source>
</evidence>
<dbReference type="SMART" id="SM00064">
    <property type="entry name" value="FYVE"/>
    <property type="match status" value="1"/>
</dbReference>
<keyword evidence="9" id="KW-0175">Coiled coil</keyword>
<dbReference type="InterPro" id="IPR011993">
    <property type="entry name" value="PH-like_dom_sf"/>
</dbReference>
<dbReference type="SUPFAM" id="SSF48065">
    <property type="entry name" value="DBL homology domain (DH-domain)"/>
    <property type="match status" value="2"/>
</dbReference>
<dbReference type="PANTHER" id="PTHR12673">
    <property type="entry name" value="FACIOGENITAL DYSPLASIA PROTEIN"/>
    <property type="match status" value="1"/>
</dbReference>
<dbReference type="PROSITE" id="PS50178">
    <property type="entry name" value="ZF_FYVE"/>
    <property type="match status" value="1"/>
</dbReference>
<dbReference type="InterPro" id="IPR000306">
    <property type="entry name" value="Znf_FYVE"/>
</dbReference>
<feature type="non-terminal residue" evidence="16">
    <location>
        <position position="1"/>
    </location>
</feature>
<organism evidence="16">
    <name type="scientific">Spongospora subterranea</name>
    <dbReference type="NCBI Taxonomy" id="70186"/>
    <lineage>
        <taxon>Eukaryota</taxon>
        <taxon>Sar</taxon>
        <taxon>Rhizaria</taxon>
        <taxon>Endomyxa</taxon>
        <taxon>Phytomyxea</taxon>
        <taxon>Plasmodiophorida</taxon>
        <taxon>Plasmodiophoridae</taxon>
        <taxon>Spongospora</taxon>
    </lineage>
</organism>
<dbReference type="PROSITE" id="PS50003">
    <property type="entry name" value="PH_DOMAIN"/>
    <property type="match status" value="1"/>
</dbReference>
<evidence type="ECO:0000256" key="8">
    <source>
        <dbReference type="PROSITE-ProRule" id="PRU00175"/>
    </source>
</evidence>
<dbReference type="InterPro" id="IPR001202">
    <property type="entry name" value="WW_dom"/>
</dbReference>
<dbReference type="InterPro" id="IPR051092">
    <property type="entry name" value="FYVE_RhoGEF_PH"/>
</dbReference>
<evidence type="ECO:0000313" key="16">
    <source>
        <dbReference type="EMBL" id="CRZ01576.1"/>
    </source>
</evidence>
<dbReference type="SMART" id="SM00325">
    <property type="entry name" value="RhoGEF"/>
    <property type="match status" value="2"/>
</dbReference>
<evidence type="ECO:0000259" key="13">
    <source>
        <dbReference type="PROSITE" id="PS50020"/>
    </source>
</evidence>
<evidence type="ECO:0000256" key="6">
    <source>
        <dbReference type="ARBA" id="ARBA00022833"/>
    </source>
</evidence>
<feature type="coiled-coil region" evidence="9">
    <location>
        <begin position="422"/>
        <end position="456"/>
    </location>
</feature>
<dbReference type="PROSITE" id="PS50010">
    <property type="entry name" value="DH_2"/>
    <property type="match status" value="2"/>
</dbReference>
<dbReference type="SUPFAM" id="SSF57903">
    <property type="entry name" value="FYVE/PHD zinc finger"/>
    <property type="match status" value="1"/>
</dbReference>
<dbReference type="SMART" id="SM00233">
    <property type="entry name" value="PH"/>
    <property type="match status" value="2"/>
</dbReference>
<feature type="domain" description="DH" evidence="12">
    <location>
        <begin position="828"/>
        <end position="1030"/>
    </location>
</feature>
<dbReference type="SUPFAM" id="SSF50729">
    <property type="entry name" value="PH domain-like"/>
    <property type="match status" value="2"/>
</dbReference>
<keyword evidence="4" id="KW-0479">Metal-binding</keyword>
<evidence type="ECO:0000256" key="7">
    <source>
        <dbReference type="ARBA" id="ARBA00023212"/>
    </source>
</evidence>
<feature type="region of interest" description="Disordered" evidence="10">
    <location>
        <begin position="1252"/>
        <end position="1274"/>
    </location>
</feature>
<evidence type="ECO:0000259" key="11">
    <source>
        <dbReference type="PROSITE" id="PS50003"/>
    </source>
</evidence>
<dbReference type="Gene3D" id="2.30.29.30">
    <property type="entry name" value="Pleckstrin-homology domain (PH domain)/Phosphotyrosine-binding domain (PTB)"/>
    <property type="match status" value="2"/>
</dbReference>
<dbReference type="CDD" id="cd00065">
    <property type="entry name" value="FYVE_like_SF"/>
    <property type="match status" value="1"/>
</dbReference>
<feature type="region of interest" description="Disordered" evidence="10">
    <location>
        <begin position="1"/>
        <end position="39"/>
    </location>
</feature>